<gene>
    <name evidence="2" type="ORF">IGS67_07175</name>
</gene>
<comment type="caution">
    <text evidence="2">The sequence shown here is derived from an EMBL/GenBank/DDBJ whole genome shotgun (WGS) entry which is preliminary data.</text>
</comment>
<protein>
    <recommendedName>
        <fullName evidence="4">Mce-associated membrane protein</fullName>
    </recommendedName>
</protein>
<feature type="compositionally biased region" description="Low complexity" evidence="1">
    <location>
        <begin position="37"/>
        <end position="46"/>
    </location>
</feature>
<accession>A0ABR9DQ82</accession>
<organism evidence="2 3">
    <name type="scientific">Flavimobilis rhizosphaerae</name>
    <dbReference type="NCBI Taxonomy" id="2775421"/>
    <lineage>
        <taxon>Bacteria</taxon>
        <taxon>Bacillati</taxon>
        <taxon>Actinomycetota</taxon>
        <taxon>Actinomycetes</taxon>
        <taxon>Micrococcales</taxon>
        <taxon>Jonesiaceae</taxon>
        <taxon>Flavimobilis</taxon>
    </lineage>
</organism>
<dbReference type="Proteomes" id="UP000642107">
    <property type="component" value="Unassembled WGS sequence"/>
</dbReference>
<evidence type="ECO:0008006" key="4">
    <source>
        <dbReference type="Google" id="ProtNLM"/>
    </source>
</evidence>
<dbReference type="RefSeq" id="WP_192279202.1">
    <property type="nucleotide sequence ID" value="NZ_JACZDF010000003.1"/>
</dbReference>
<evidence type="ECO:0000256" key="1">
    <source>
        <dbReference type="SAM" id="MobiDB-lite"/>
    </source>
</evidence>
<reference evidence="2 3" key="1">
    <citation type="submission" date="2020-09" db="EMBL/GenBank/DDBJ databases">
        <title>Flavimobilis rhizosphaerae sp. nov., isolated from rhizosphere soil of Spartina alterniflora.</title>
        <authorList>
            <person name="Hanqin C."/>
        </authorList>
    </citation>
    <scope>NUCLEOTIDE SEQUENCE [LARGE SCALE GENOMIC DNA]</scope>
    <source>
        <strain evidence="2 3">GY 10621</strain>
    </source>
</reference>
<name>A0ABR9DQ82_9MICO</name>
<feature type="region of interest" description="Disordered" evidence="1">
    <location>
        <begin position="14"/>
        <end position="54"/>
    </location>
</feature>
<evidence type="ECO:0000313" key="3">
    <source>
        <dbReference type="Proteomes" id="UP000642107"/>
    </source>
</evidence>
<evidence type="ECO:0000313" key="2">
    <source>
        <dbReference type="EMBL" id="MBD9699271.1"/>
    </source>
</evidence>
<dbReference type="EMBL" id="JACZDF010000003">
    <property type="protein sequence ID" value="MBD9699271.1"/>
    <property type="molecule type" value="Genomic_DNA"/>
</dbReference>
<sequence length="183" mass="19073">MLVASATLILGSCTDVTPTRDSDTHPALPTTVPSALPSTTDAAHTPTPAPPNPEAASLAVVKDYFVRYSRGLAAHDGTLLREISTSACTSCESAADAIESLRSEGARTEGGQVTVRDASLRGTSGTDRFVWRVEYIQDASSVIGADGATVREAASTTGTMFVEALRVDGAWFVNGISDKVVEK</sequence>
<proteinExistence type="predicted"/>
<keyword evidence="3" id="KW-1185">Reference proteome</keyword>